<organism evidence="4 5">
    <name type="scientific">Perkinsus olseni</name>
    <name type="common">Perkinsus atlanticus</name>
    <dbReference type="NCBI Taxonomy" id="32597"/>
    <lineage>
        <taxon>Eukaryota</taxon>
        <taxon>Sar</taxon>
        <taxon>Alveolata</taxon>
        <taxon>Perkinsozoa</taxon>
        <taxon>Perkinsea</taxon>
        <taxon>Perkinsida</taxon>
        <taxon>Perkinsidae</taxon>
        <taxon>Perkinsus</taxon>
    </lineage>
</organism>
<dbReference type="Proteomes" id="UP000541610">
    <property type="component" value="Unassembled WGS sequence"/>
</dbReference>
<dbReference type="OrthoDB" id="472397at2759"/>
<evidence type="ECO:0000259" key="3">
    <source>
        <dbReference type="Pfam" id="PF13302"/>
    </source>
</evidence>
<evidence type="ECO:0000313" key="4">
    <source>
        <dbReference type="EMBL" id="KAF4685381.1"/>
    </source>
</evidence>
<dbReference type="SUPFAM" id="SSF55729">
    <property type="entry name" value="Acyl-CoA N-acyltransferases (Nat)"/>
    <property type="match status" value="1"/>
</dbReference>
<protein>
    <recommendedName>
        <fullName evidence="3">N-acetyltransferase domain-containing protein</fullName>
    </recommendedName>
</protein>
<evidence type="ECO:0000256" key="2">
    <source>
        <dbReference type="SAM" id="MobiDB-lite"/>
    </source>
</evidence>
<evidence type="ECO:0000313" key="5">
    <source>
        <dbReference type="Proteomes" id="UP000541610"/>
    </source>
</evidence>
<keyword evidence="1" id="KW-0175">Coiled coil</keyword>
<dbReference type="InterPro" id="IPR016181">
    <property type="entry name" value="Acyl_CoA_acyltransferase"/>
</dbReference>
<dbReference type="Gene3D" id="3.40.630.30">
    <property type="match status" value="1"/>
</dbReference>
<feature type="coiled-coil region" evidence="1">
    <location>
        <begin position="549"/>
        <end position="576"/>
    </location>
</feature>
<feature type="domain" description="N-acetyltransferase" evidence="3">
    <location>
        <begin position="321"/>
        <end position="439"/>
    </location>
</feature>
<dbReference type="EMBL" id="JABANP010000265">
    <property type="protein sequence ID" value="KAF4685381.1"/>
    <property type="molecule type" value="Genomic_DNA"/>
</dbReference>
<proteinExistence type="predicted"/>
<reference evidence="4 5" key="1">
    <citation type="submission" date="2020-04" db="EMBL/GenBank/DDBJ databases">
        <title>Perkinsus olseni comparative genomics.</title>
        <authorList>
            <person name="Bogema D.R."/>
        </authorList>
    </citation>
    <scope>NUCLEOTIDE SEQUENCE [LARGE SCALE GENOMIC DNA]</scope>
    <source>
        <strain evidence="4">00978-12</strain>
    </source>
</reference>
<dbReference type="AlphaFoldDB" id="A0A7J6NQQ4"/>
<name>A0A7J6NQQ4_PEROL</name>
<accession>A0A7J6NQQ4</accession>
<feature type="coiled-coil region" evidence="1">
    <location>
        <begin position="601"/>
        <end position="635"/>
    </location>
</feature>
<evidence type="ECO:0000256" key="1">
    <source>
        <dbReference type="SAM" id="Coils"/>
    </source>
</evidence>
<gene>
    <name evidence="4" type="ORF">FOZ60_006593</name>
</gene>
<comment type="caution">
    <text evidence="4">The sequence shown here is derived from an EMBL/GenBank/DDBJ whole genome shotgun (WGS) entry which is preliminary data.</text>
</comment>
<dbReference type="Pfam" id="PF13302">
    <property type="entry name" value="Acetyltransf_3"/>
    <property type="match status" value="1"/>
</dbReference>
<dbReference type="InterPro" id="IPR000182">
    <property type="entry name" value="GNAT_dom"/>
</dbReference>
<sequence length="916" mass="103250">MTHSTPYELDPVLQRLQGDWIGLPTTAAIRVEGRKVNFNGVPLLGRLVRHSDGRVSISQWVAYPEKEDLPDEELTWFIISKQGPVESTRWVRSLPQAGHVDELSRMKRSSSSFQLRQPGGGNAREVENARVEARTYSSGVTAGVPVSPNRWTLRAEKLGRDMTWLKDFVEKILVSIGAATKVEDVSQAVVSCSGLELIIWCLSVSINRVREGGNGVEEKVRGPNISGTLCRQMDGQVESAALLLCWKDGVFSCKRLRVQSQKKDGKLCLRLHHYELSSSTLREWHRGEASLEDGCTLKVMRPTRELAEVVHTNVQANSFHLGRYLSGLVDDCRTVDRARWLLSRWYHDHVAGTGVHLGLFDRSGSFLGVSEVERRPLHDEVVGVVEYWLTRDACGKGLAQRMFQATMKYAVQELGITTFHLDIHPDNTTSAATAMKSGGKQAKSRKEPRGQGGRNALTSTQTFDVFKIDARGMGPSCGSIEASRRFWMGPWVENRVATGREKMKELKKTVLHIGEELAKDERDFEKFGLSVSDRRMSTARAFIEWQRGITEAQTQLSSVERRISNDQETIDRLTMRTERLNESQEMSRRRLSELEGLDKQSGEQLREVEQVKSDLAELEQKRLMVKGNITELERRLSASKEWQKSLKAIVDAPRSIPEADGPSRRAVVALERVESRRAALVEARQKGEEQSVKLANYDKLRSAAKLVEKLTAASSVSFDCKYRADSRARAVSADRTSSTRAGRGSSARRTRSAERQWYYPDVPHPRTLGDWYYSLDIPVVGDNVLVSCLQRGFSSADNEFWLVLVVSSYQQACQGRRRMWLEFLREIHAGKVSGKQLRCSVLDLSTAGHESREKLVSWLDLDFFDLPQLRVLRGQDRFVYTGEAEVEAVCRFLDHLPPPVNVKIPPPSKGKSIGRF</sequence>
<dbReference type="GO" id="GO:0016747">
    <property type="term" value="F:acyltransferase activity, transferring groups other than amino-acyl groups"/>
    <property type="evidence" value="ECO:0007669"/>
    <property type="project" value="InterPro"/>
</dbReference>
<feature type="region of interest" description="Disordered" evidence="2">
    <location>
        <begin position="429"/>
        <end position="456"/>
    </location>
</feature>